<dbReference type="GO" id="GO:0007623">
    <property type="term" value="P:circadian rhythm"/>
    <property type="evidence" value="ECO:0007669"/>
    <property type="project" value="UniProtKB-ARBA"/>
</dbReference>
<dbReference type="Pfam" id="PF06585">
    <property type="entry name" value="JHBP"/>
    <property type="match status" value="1"/>
</dbReference>
<evidence type="ECO:0008006" key="7">
    <source>
        <dbReference type="Google" id="ProtNLM"/>
    </source>
</evidence>
<dbReference type="PANTHER" id="PTHR11008:SF14">
    <property type="entry name" value="CIRCADIAN CLOCK-CONTROLLED PROTEIN-LIKE PROTEIN"/>
    <property type="match status" value="1"/>
</dbReference>
<dbReference type="EMBL" id="JARQZJ010000121">
    <property type="protein sequence ID" value="KAK9888497.1"/>
    <property type="molecule type" value="Genomic_DNA"/>
</dbReference>
<evidence type="ECO:0000313" key="5">
    <source>
        <dbReference type="EMBL" id="KAK9888497.1"/>
    </source>
</evidence>
<feature type="chain" id="PRO_5043430266" description="Hemolymph juvenile hormone binding protein" evidence="4">
    <location>
        <begin position="17"/>
        <end position="241"/>
    </location>
</feature>
<dbReference type="Proteomes" id="UP001431783">
    <property type="component" value="Unassembled WGS sequence"/>
</dbReference>
<evidence type="ECO:0000256" key="2">
    <source>
        <dbReference type="ARBA" id="ARBA00023108"/>
    </source>
</evidence>
<dbReference type="SMART" id="SM00700">
    <property type="entry name" value="JHBP"/>
    <property type="match status" value="1"/>
</dbReference>
<keyword evidence="6" id="KW-1185">Reference proteome</keyword>
<dbReference type="Gene3D" id="3.15.10.30">
    <property type="entry name" value="Haemolymph juvenile hormone binding protein"/>
    <property type="match status" value="1"/>
</dbReference>
<dbReference type="AlphaFoldDB" id="A0AAW1V875"/>
<keyword evidence="1 4" id="KW-0732">Signal</keyword>
<name>A0AAW1V875_9CUCU</name>
<evidence type="ECO:0000256" key="4">
    <source>
        <dbReference type="SAM" id="SignalP"/>
    </source>
</evidence>
<gene>
    <name evidence="5" type="ORF">WA026_000748</name>
</gene>
<evidence type="ECO:0000256" key="3">
    <source>
        <dbReference type="ARBA" id="ARBA00060902"/>
    </source>
</evidence>
<dbReference type="GO" id="GO:0005615">
    <property type="term" value="C:extracellular space"/>
    <property type="evidence" value="ECO:0007669"/>
    <property type="project" value="TreeGrafter"/>
</dbReference>
<dbReference type="InterPro" id="IPR010562">
    <property type="entry name" value="Haemolymph_juvenile_hormone-bd"/>
</dbReference>
<dbReference type="InterPro" id="IPR038606">
    <property type="entry name" value="To_sf"/>
</dbReference>
<reference evidence="5 6" key="1">
    <citation type="submission" date="2023-03" db="EMBL/GenBank/DDBJ databases">
        <title>Genome insight into feeding habits of ladybird beetles.</title>
        <authorList>
            <person name="Li H.-S."/>
            <person name="Huang Y.-H."/>
            <person name="Pang H."/>
        </authorList>
    </citation>
    <scope>NUCLEOTIDE SEQUENCE [LARGE SCALE GENOMIC DNA]</scope>
    <source>
        <strain evidence="5">SYSU_2023b</strain>
        <tissue evidence="5">Whole body</tissue>
    </source>
</reference>
<protein>
    <recommendedName>
        <fullName evidence="7">Hemolymph juvenile hormone binding protein</fullName>
    </recommendedName>
</protein>
<organism evidence="5 6">
    <name type="scientific">Henosepilachna vigintioctopunctata</name>
    <dbReference type="NCBI Taxonomy" id="420089"/>
    <lineage>
        <taxon>Eukaryota</taxon>
        <taxon>Metazoa</taxon>
        <taxon>Ecdysozoa</taxon>
        <taxon>Arthropoda</taxon>
        <taxon>Hexapoda</taxon>
        <taxon>Insecta</taxon>
        <taxon>Pterygota</taxon>
        <taxon>Neoptera</taxon>
        <taxon>Endopterygota</taxon>
        <taxon>Coleoptera</taxon>
        <taxon>Polyphaga</taxon>
        <taxon>Cucujiformia</taxon>
        <taxon>Coccinelloidea</taxon>
        <taxon>Coccinellidae</taxon>
        <taxon>Epilachninae</taxon>
        <taxon>Epilachnini</taxon>
        <taxon>Henosepilachna</taxon>
    </lineage>
</organism>
<comment type="caution">
    <text evidence="5">The sequence shown here is derived from an EMBL/GenBank/DDBJ whole genome shotgun (WGS) entry which is preliminary data.</text>
</comment>
<dbReference type="FunFam" id="3.15.10.30:FF:000001">
    <property type="entry name" value="Takeout-like protein 1"/>
    <property type="match status" value="1"/>
</dbReference>
<keyword evidence="2" id="KW-0090">Biological rhythms</keyword>
<evidence type="ECO:0000313" key="6">
    <source>
        <dbReference type="Proteomes" id="UP001431783"/>
    </source>
</evidence>
<sequence>MEFLILCFLIFGMSCAAKLPSYITPCHQSDPRLSECILRAMEDVRPHLKGGIPEFQLPSMNPLILPQATLDTGANFKATFKNIEVYYIDEFIFRRVNMDLKNNFVDMVLGFSRLRIKSIYNIQGRLLVLQLNGNGPADGNFTNAEVSVTMRGPRLTKNGKQYFNFNQNKLDLKFGQSSMRFDNLFQNNEELNMQTNRAINENIDSIIEELRPVLTEVIGKFIFGLIGKIFDKFSVEELFPQ</sequence>
<comment type="similarity">
    <text evidence="3">Belongs to the TO family.</text>
</comment>
<feature type="signal peptide" evidence="4">
    <location>
        <begin position="1"/>
        <end position="16"/>
    </location>
</feature>
<accession>A0AAW1V875</accession>
<dbReference type="PANTHER" id="PTHR11008">
    <property type="entry name" value="PROTEIN TAKEOUT-LIKE PROTEIN"/>
    <property type="match status" value="1"/>
</dbReference>
<evidence type="ECO:0000256" key="1">
    <source>
        <dbReference type="ARBA" id="ARBA00022729"/>
    </source>
</evidence>
<proteinExistence type="inferred from homology"/>